<feature type="region of interest" description="Disordered" evidence="2">
    <location>
        <begin position="203"/>
        <end position="245"/>
    </location>
</feature>
<dbReference type="SUPFAM" id="SSF53067">
    <property type="entry name" value="Actin-like ATPase domain"/>
    <property type="match status" value="1"/>
</dbReference>
<dbReference type="VEuPathDB" id="AmoebaDB:FDP41_008225"/>
<feature type="compositionally biased region" description="Basic and acidic residues" evidence="2">
    <location>
        <begin position="59"/>
        <end position="79"/>
    </location>
</feature>
<dbReference type="Pfam" id="PF00022">
    <property type="entry name" value="Actin"/>
    <property type="match status" value="1"/>
</dbReference>
<keyword evidence="3" id="KW-0812">Transmembrane</keyword>
<name>A0A6A5BGB6_NAEFO</name>
<evidence type="ECO:0000313" key="4">
    <source>
        <dbReference type="EMBL" id="KAF0973521.1"/>
    </source>
</evidence>
<protein>
    <recommendedName>
        <fullName evidence="6">Actin</fullName>
    </recommendedName>
</protein>
<dbReference type="OrthoDB" id="10412624at2759"/>
<dbReference type="VEuPathDB" id="AmoebaDB:NF0003110"/>
<dbReference type="Gene3D" id="3.30.420.40">
    <property type="match status" value="2"/>
</dbReference>
<dbReference type="SMART" id="SM00268">
    <property type="entry name" value="ACTIN"/>
    <property type="match status" value="1"/>
</dbReference>
<dbReference type="AlphaFoldDB" id="A0A6A5BGB6"/>
<gene>
    <name evidence="4" type="ORF">FDP41_008225</name>
</gene>
<feature type="compositionally biased region" description="Low complexity" evidence="2">
    <location>
        <begin position="84"/>
        <end position="95"/>
    </location>
</feature>
<feature type="region of interest" description="Disordered" evidence="2">
    <location>
        <begin position="52"/>
        <end position="98"/>
    </location>
</feature>
<proteinExistence type="inferred from homology"/>
<sequence length="639" mass="72221">MDHLEFAIRDLGLHRYGITPTLLIALSVSTILTSIALILIFRKLSHLSQSISSSTTTSSKEKSPSRSDPIKKEEEEARRNQTFSSDEPSSSSSFSIQVHQDSELPSEQECIQLLIEKHKYSRGGYCRELNQVDSSFPPSLRAFWSLGAHSTRISIHTCSSSLSFENKENSTKLNSSPRRVNKELTVKHMKQATVIGEQKFNNMNGVLNSRESSSSTSGNRRRSSLMNRSSLGGTTHGGVTGNNTNSRNVMVAYGNECVNHRAEFILHYPLKKYFDQYVTVERLEYPYVDQGSRPYSCHADSLMPYCTELLEKTIVKKSLMTIDQSSSLTCQKTLFCALPFYLFGDTHFKERLLTTAFDEWTYDRVYMCLENVLPIFSVGQCSGLSVDCGELFSVSLPVYEGIAVRQALEAMPIAGHTIDSILRNMLVRNQCTNDSSLKFMSSTENEILKDIKEKMCYVKNPKSRATLSSQTLTYELPDKNILRIPDEAANILSDCTEFLFNANSDETYLDKWSQNNSIQECVVKSLEKLSRVEKEAKDTMIKNIVLTGGSCMLNGFVDRFAFELENAMNHSDTLRKTYTNNKGETSDQQVNIMKRSRNDSVIMGADIFMSLSTFDDLCVNRDEYEENGERFIVTTKFSM</sequence>
<comment type="similarity">
    <text evidence="1">Belongs to the actin family.</text>
</comment>
<dbReference type="Gene3D" id="3.90.640.10">
    <property type="entry name" value="Actin, Chain A, domain 4"/>
    <property type="match status" value="1"/>
</dbReference>
<comment type="caution">
    <text evidence="4">The sequence shown here is derived from an EMBL/GenBank/DDBJ whole genome shotgun (WGS) entry which is preliminary data.</text>
</comment>
<reference evidence="4 5" key="1">
    <citation type="journal article" date="2019" name="Sci. Rep.">
        <title>Nanopore sequencing improves the draft genome of the human pathogenic amoeba Naegleria fowleri.</title>
        <authorList>
            <person name="Liechti N."/>
            <person name="Schurch N."/>
            <person name="Bruggmann R."/>
            <person name="Wittwer M."/>
        </authorList>
    </citation>
    <scope>NUCLEOTIDE SEQUENCE [LARGE SCALE GENOMIC DNA]</scope>
    <source>
        <strain evidence="4 5">ATCC 30894</strain>
    </source>
</reference>
<accession>A0A6A5BGB6</accession>
<dbReference type="InterPro" id="IPR043129">
    <property type="entry name" value="ATPase_NBD"/>
</dbReference>
<dbReference type="RefSeq" id="XP_044558234.1">
    <property type="nucleotide sequence ID" value="XM_044712056.1"/>
</dbReference>
<dbReference type="PANTHER" id="PTHR11937">
    <property type="entry name" value="ACTIN"/>
    <property type="match status" value="1"/>
</dbReference>
<keyword evidence="3" id="KW-0472">Membrane</keyword>
<keyword evidence="5" id="KW-1185">Reference proteome</keyword>
<dbReference type="VEuPathDB" id="AmoebaDB:NfTy_091240"/>
<evidence type="ECO:0000256" key="3">
    <source>
        <dbReference type="SAM" id="Phobius"/>
    </source>
</evidence>
<evidence type="ECO:0000313" key="5">
    <source>
        <dbReference type="Proteomes" id="UP000444721"/>
    </source>
</evidence>
<dbReference type="InterPro" id="IPR004000">
    <property type="entry name" value="Actin"/>
</dbReference>
<evidence type="ECO:0000256" key="2">
    <source>
        <dbReference type="SAM" id="MobiDB-lite"/>
    </source>
</evidence>
<dbReference type="Proteomes" id="UP000444721">
    <property type="component" value="Unassembled WGS sequence"/>
</dbReference>
<evidence type="ECO:0000256" key="1">
    <source>
        <dbReference type="RuleBase" id="RU000487"/>
    </source>
</evidence>
<keyword evidence="3" id="KW-1133">Transmembrane helix</keyword>
<evidence type="ECO:0008006" key="6">
    <source>
        <dbReference type="Google" id="ProtNLM"/>
    </source>
</evidence>
<organism evidence="4 5">
    <name type="scientific">Naegleria fowleri</name>
    <name type="common">Brain eating amoeba</name>
    <dbReference type="NCBI Taxonomy" id="5763"/>
    <lineage>
        <taxon>Eukaryota</taxon>
        <taxon>Discoba</taxon>
        <taxon>Heterolobosea</taxon>
        <taxon>Tetramitia</taxon>
        <taxon>Eutetramitia</taxon>
        <taxon>Vahlkampfiidae</taxon>
        <taxon>Naegleria</taxon>
    </lineage>
</organism>
<feature type="compositionally biased region" description="Low complexity" evidence="2">
    <location>
        <begin position="209"/>
        <end position="233"/>
    </location>
</feature>
<dbReference type="GeneID" id="68115443"/>
<dbReference type="EMBL" id="VFQX01000060">
    <property type="protein sequence ID" value="KAF0973521.1"/>
    <property type="molecule type" value="Genomic_DNA"/>
</dbReference>
<feature type="transmembrane region" description="Helical" evidence="3">
    <location>
        <begin position="21"/>
        <end position="41"/>
    </location>
</feature>